<evidence type="ECO:0000256" key="2">
    <source>
        <dbReference type="ARBA" id="ARBA00023015"/>
    </source>
</evidence>
<organism evidence="8 9">
    <name type="scientific">Phyllostomus discolor</name>
    <name type="common">pale spear-nosed bat</name>
    <dbReference type="NCBI Taxonomy" id="89673"/>
    <lineage>
        <taxon>Eukaryota</taxon>
        <taxon>Metazoa</taxon>
        <taxon>Chordata</taxon>
        <taxon>Craniata</taxon>
        <taxon>Vertebrata</taxon>
        <taxon>Euteleostomi</taxon>
        <taxon>Mammalia</taxon>
        <taxon>Eutheria</taxon>
        <taxon>Laurasiatheria</taxon>
        <taxon>Chiroptera</taxon>
        <taxon>Yangochiroptera</taxon>
        <taxon>Phyllostomidae</taxon>
        <taxon>Phyllostominae</taxon>
        <taxon>Phyllostomus</taxon>
    </lineage>
</organism>
<name>A0A834ARX6_9CHIR</name>
<dbReference type="PROSITE" id="PS50953">
    <property type="entry name" value="KID"/>
    <property type="match status" value="1"/>
</dbReference>
<evidence type="ECO:0000256" key="5">
    <source>
        <dbReference type="ARBA" id="ARBA00023242"/>
    </source>
</evidence>
<feature type="domain" description="KID" evidence="7">
    <location>
        <begin position="31"/>
        <end position="90"/>
    </location>
</feature>
<dbReference type="Proteomes" id="UP000664940">
    <property type="component" value="Unassembled WGS sequence"/>
</dbReference>
<proteinExistence type="predicted"/>
<keyword evidence="5" id="KW-0539">Nucleus</keyword>
<reference evidence="8 9" key="1">
    <citation type="journal article" date="2020" name="Nature">
        <title>Six reference-quality genomes reveal evolution of bat adaptations.</title>
        <authorList>
            <person name="Jebb D."/>
            <person name="Huang Z."/>
            <person name="Pippel M."/>
            <person name="Hughes G.M."/>
            <person name="Lavrichenko K."/>
            <person name="Devanna P."/>
            <person name="Winkler S."/>
            <person name="Jermiin L.S."/>
            <person name="Skirmuntt E.C."/>
            <person name="Katzourakis A."/>
            <person name="Burkitt-Gray L."/>
            <person name="Ray D.A."/>
            <person name="Sullivan K.A.M."/>
            <person name="Roscito J.G."/>
            <person name="Kirilenko B.M."/>
            <person name="Davalos L.M."/>
            <person name="Corthals A.P."/>
            <person name="Power M.L."/>
            <person name="Jones G."/>
            <person name="Ransome R.D."/>
            <person name="Dechmann D.K.N."/>
            <person name="Locatelli A.G."/>
            <person name="Puechmaille S.J."/>
            <person name="Fedrigo O."/>
            <person name="Jarvis E.D."/>
            <person name="Hiller M."/>
            <person name="Vernes S.C."/>
            <person name="Myers E.W."/>
            <person name="Teeling E.C."/>
        </authorList>
    </citation>
    <scope>NUCLEOTIDE SEQUENCE [LARGE SCALE GENOMIC DNA]</scope>
    <source>
        <strain evidence="8">Bat1K_MPI-CBG_1</strain>
    </source>
</reference>
<evidence type="ECO:0000256" key="6">
    <source>
        <dbReference type="SAM" id="MobiDB-lite"/>
    </source>
</evidence>
<dbReference type="InterPro" id="IPR001630">
    <property type="entry name" value="Leuzip_CREB"/>
</dbReference>
<dbReference type="PANTHER" id="PTHR45879">
    <property type="entry name" value="CYCLIC AMP RESPONSE ELEMENT-BINDING PROTEIN B"/>
    <property type="match status" value="1"/>
</dbReference>
<evidence type="ECO:0000259" key="7">
    <source>
        <dbReference type="PROSITE" id="PS50953"/>
    </source>
</evidence>
<dbReference type="PRINTS" id="PR00041">
    <property type="entry name" value="LEUZIPPRCREB"/>
</dbReference>
<evidence type="ECO:0000256" key="4">
    <source>
        <dbReference type="ARBA" id="ARBA00023163"/>
    </source>
</evidence>
<dbReference type="GO" id="GO:1990589">
    <property type="term" value="C:ATF4-CREB1 transcription factor complex"/>
    <property type="evidence" value="ECO:0007669"/>
    <property type="project" value="TreeGrafter"/>
</dbReference>
<keyword evidence="4" id="KW-0804">Transcription</keyword>
<comment type="caution">
    <text evidence="8">The sequence shown here is derived from an EMBL/GenBank/DDBJ whole genome shotgun (WGS) entry which is preliminary data.</text>
</comment>
<keyword evidence="3" id="KW-0238">DNA-binding</keyword>
<evidence type="ECO:0000313" key="8">
    <source>
        <dbReference type="EMBL" id="KAF6117450.1"/>
    </source>
</evidence>
<evidence type="ECO:0000256" key="3">
    <source>
        <dbReference type="ARBA" id="ARBA00023125"/>
    </source>
</evidence>
<feature type="compositionally biased region" description="Polar residues" evidence="6">
    <location>
        <begin position="90"/>
        <end position="110"/>
    </location>
</feature>
<protein>
    <submittedName>
        <fullName evidence="8">Activating transcription factor 1</fullName>
    </submittedName>
</protein>
<dbReference type="PANTHER" id="PTHR45879:SF2">
    <property type="entry name" value="CYCLIC AMP-DEPENDENT TRANSCRIPTION FACTOR ATF-1"/>
    <property type="match status" value="1"/>
</dbReference>
<dbReference type="GO" id="GO:0000981">
    <property type="term" value="F:DNA-binding transcription factor activity, RNA polymerase II-specific"/>
    <property type="evidence" value="ECO:0007669"/>
    <property type="project" value="TreeGrafter"/>
</dbReference>
<accession>A0A834ARX6</accession>
<dbReference type="AlphaFoldDB" id="A0A834ARX6"/>
<dbReference type="EMBL" id="JABVXQ010000003">
    <property type="protein sequence ID" value="KAF6117450.1"/>
    <property type="molecule type" value="Genomic_DNA"/>
</dbReference>
<evidence type="ECO:0000313" key="9">
    <source>
        <dbReference type="Proteomes" id="UP000664940"/>
    </source>
</evidence>
<sequence length="125" mass="13351">MEDSHKSNTSDTAPQPASTVQGAHISHIAQQVSSLSESEESQDSSDSIGSSQKTHGILARRPSYRKILKDLSSEDTRGRKGDGENPGVSAVTSMSVPTSIYQTSTGQYSTYRRPPPAGHETSLSM</sequence>
<feature type="compositionally biased region" description="Polar residues" evidence="6">
    <location>
        <begin position="9"/>
        <end position="21"/>
    </location>
</feature>
<dbReference type="InterPro" id="IPR003102">
    <property type="entry name" value="CREB1-like_pKID"/>
</dbReference>
<feature type="region of interest" description="Disordered" evidence="6">
    <location>
        <begin position="1"/>
        <end position="125"/>
    </location>
</feature>
<gene>
    <name evidence="8" type="ORF">HJG60_001117</name>
</gene>
<comment type="subcellular location">
    <subcellularLocation>
        <location evidence="1">Nucleus</location>
    </subcellularLocation>
</comment>
<evidence type="ECO:0000256" key="1">
    <source>
        <dbReference type="ARBA" id="ARBA00004123"/>
    </source>
</evidence>
<dbReference type="Pfam" id="PF02173">
    <property type="entry name" value="pKID"/>
    <property type="match status" value="1"/>
</dbReference>
<dbReference type="GO" id="GO:0000978">
    <property type="term" value="F:RNA polymerase II cis-regulatory region sequence-specific DNA binding"/>
    <property type="evidence" value="ECO:0007669"/>
    <property type="project" value="TreeGrafter"/>
</dbReference>
<feature type="compositionally biased region" description="Basic and acidic residues" evidence="6">
    <location>
        <begin position="67"/>
        <end position="83"/>
    </location>
</feature>
<keyword evidence="2" id="KW-0805">Transcription regulation</keyword>